<evidence type="ECO:0000313" key="4">
    <source>
        <dbReference type="Proteomes" id="UP000631312"/>
    </source>
</evidence>
<reference evidence="3 4" key="1">
    <citation type="submission" date="2021-01" db="EMBL/GenBank/DDBJ databases">
        <title>Whole genome shotgun sequence of Actinoplanes lobatus NBRC 12513.</title>
        <authorList>
            <person name="Komaki H."/>
            <person name="Tamura T."/>
        </authorList>
    </citation>
    <scope>NUCLEOTIDE SEQUENCE [LARGE SCALE GENOMIC DNA]</scope>
    <source>
        <strain evidence="3 4">NBRC 12513</strain>
    </source>
</reference>
<name>A0ABQ4AQ21_9ACTN</name>
<keyword evidence="2" id="KW-1133">Transmembrane helix</keyword>
<protein>
    <submittedName>
        <fullName evidence="3">Uncharacterized protein</fullName>
    </submittedName>
</protein>
<organism evidence="3 4">
    <name type="scientific">Actinoplanes lobatus</name>
    <dbReference type="NCBI Taxonomy" id="113568"/>
    <lineage>
        <taxon>Bacteria</taxon>
        <taxon>Bacillati</taxon>
        <taxon>Actinomycetota</taxon>
        <taxon>Actinomycetes</taxon>
        <taxon>Micromonosporales</taxon>
        <taxon>Micromonosporaceae</taxon>
        <taxon>Actinoplanes</taxon>
    </lineage>
</organism>
<gene>
    <name evidence="3" type="ORF">Alo02nite_59990</name>
</gene>
<feature type="region of interest" description="Disordered" evidence="1">
    <location>
        <begin position="1"/>
        <end position="22"/>
    </location>
</feature>
<evidence type="ECO:0000313" key="3">
    <source>
        <dbReference type="EMBL" id="GIE43101.1"/>
    </source>
</evidence>
<keyword evidence="2" id="KW-0812">Transmembrane</keyword>
<keyword evidence="4" id="KW-1185">Reference proteome</keyword>
<keyword evidence="2" id="KW-0472">Membrane</keyword>
<evidence type="ECO:0000256" key="1">
    <source>
        <dbReference type="SAM" id="MobiDB-lite"/>
    </source>
</evidence>
<comment type="caution">
    <text evidence="3">The sequence shown here is derived from an EMBL/GenBank/DDBJ whole genome shotgun (WGS) entry which is preliminary data.</text>
</comment>
<dbReference type="Proteomes" id="UP000631312">
    <property type="component" value="Unassembled WGS sequence"/>
</dbReference>
<feature type="transmembrane region" description="Helical" evidence="2">
    <location>
        <begin position="34"/>
        <end position="55"/>
    </location>
</feature>
<proteinExistence type="predicted"/>
<sequence length="73" mass="7287">MDGGLPGQLGDPAGERGEVGGGDLGVQEEHLGQVVSVTVLVAVVAVAVAVVVMFVSHTTTVELVCGSRIQSCV</sequence>
<dbReference type="EMBL" id="BOMP01000102">
    <property type="protein sequence ID" value="GIE43101.1"/>
    <property type="molecule type" value="Genomic_DNA"/>
</dbReference>
<accession>A0ABQ4AQ21</accession>
<evidence type="ECO:0000256" key="2">
    <source>
        <dbReference type="SAM" id="Phobius"/>
    </source>
</evidence>